<protein>
    <submittedName>
        <fullName evidence="2">Uncharacterized protein</fullName>
    </submittedName>
</protein>
<dbReference type="AlphaFoldDB" id="A0A8T0GGE4"/>
<feature type="transmembrane region" description="Helical" evidence="1">
    <location>
        <begin position="7"/>
        <end position="28"/>
    </location>
</feature>
<name>A0A8T0GGE4_CERPU</name>
<dbReference type="Proteomes" id="UP000822688">
    <property type="component" value="Chromosome 11"/>
</dbReference>
<evidence type="ECO:0000313" key="3">
    <source>
        <dbReference type="Proteomes" id="UP000822688"/>
    </source>
</evidence>
<keyword evidence="1" id="KW-0812">Transmembrane</keyword>
<evidence type="ECO:0000313" key="2">
    <source>
        <dbReference type="EMBL" id="KAG0557249.1"/>
    </source>
</evidence>
<organism evidence="2 3">
    <name type="scientific">Ceratodon purpureus</name>
    <name type="common">Fire moss</name>
    <name type="synonym">Dicranum purpureum</name>
    <dbReference type="NCBI Taxonomy" id="3225"/>
    <lineage>
        <taxon>Eukaryota</taxon>
        <taxon>Viridiplantae</taxon>
        <taxon>Streptophyta</taxon>
        <taxon>Embryophyta</taxon>
        <taxon>Bryophyta</taxon>
        <taxon>Bryophytina</taxon>
        <taxon>Bryopsida</taxon>
        <taxon>Dicranidae</taxon>
        <taxon>Pseudoditrichales</taxon>
        <taxon>Ditrichaceae</taxon>
        <taxon>Ceratodon</taxon>
    </lineage>
</organism>
<comment type="caution">
    <text evidence="2">The sequence shown here is derived from an EMBL/GenBank/DDBJ whole genome shotgun (WGS) entry which is preliminary data.</text>
</comment>
<keyword evidence="1" id="KW-0472">Membrane</keyword>
<sequence length="58" mass="6721">MFIQLQAFIRLTTLFLAACTVLMLLSIYEDIRLLGSERTFLDPLQIGFVMLAWWRGAL</sequence>
<reference evidence="2 3" key="1">
    <citation type="submission" date="2020-06" db="EMBL/GenBank/DDBJ databases">
        <title>WGS assembly of Ceratodon purpureus strain R40.</title>
        <authorList>
            <person name="Carey S.B."/>
            <person name="Jenkins J."/>
            <person name="Shu S."/>
            <person name="Lovell J.T."/>
            <person name="Sreedasyam A."/>
            <person name="Maumus F."/>
            <person name="Tiley G.P."/>
            <person name="Fernandez-Pozo N."/>
            <person name="Barry K."/>
            <person name="Chen C."/>
            <person name="Wang M."/>
            <person name="Lipzen A."/>
            <person name="Daum C."/>
            <person name="Saski C.A."/>
            <person name="Payton A.C."/>
            <person name="Mcbreen J.C."/>
            <person name="Conrad R.E."/>
            <person name="Kollar L.M."/>
            <person name="Olsson S."/>
            <person name="Huttunen S."/>
            <person name="Landis J.B."/>
            <person name="Wickett N.J."/>
            <person name="Johnson M.G."/>
            <person name="Rensing S.A."/>
            <person name="Grimwood J."/>
            <person name="Schmutz J."/>
            <person name="Mcdaniel S.F."/>
        </authorList>
    </citation>
    <scope>NUCLEOTIDE SEQUENCE [LARGE SCALE GENOMIC DNA]</scope>
    <source>
        <strain evidence="2 3">R40</strain>
    </source>
</reference>
<evidence type="ECO:0000256" key="1">
    <source>
        <dbReference type="SAM" id="Phobius"/>
    </source>
</evidence>
<proteinExistence type="predicted"/>
<accession>A0A8T0GGE4</accession>
<keyword evidence="3" id="KW-1185">Reference proteome</keyword>
<gene>
    <name evidence="2" type="ORF">KC19_11G113600</name>
</gene>
<keyword evidence="1" id="KW-1133">Transmembrane helix</keyword>
<dbReference type="EMBL" id="CM026432">
    <property type="protein sequence ID" value="KAG0557249.1"/>
    <property type="molecule type" value="Genomic_DNA"/>
</dbReference>